<organism evidence="2 3">
    <name type="scientific">Kribbella koreensis</name>
    <dbReference type="NCBI Taxonomy" id="57909"/>
    <lineage>
        <taxon>Bacteria</taxon>
        <taxon>Bacillati</taxon>
        <taxon>Actinomycetota</taxon>
        <taxon>Actinomycetes</taxon>
        <taxon>Propionibacteriales</taxon>
        <taxon>Kribbellaceae</taxon>
        <taxon>Kribbella</taxon>
    </lineage>
</organism>
<dbReference type="Gene3D" id="3.40.50.720">
    <property type="entry name" value="NAD(P)-binding Rossmann-like Domain"/>
    <property type="match status" value="1"/>
</dbReference>
<reference evidence="3" key="1">
    <citation type="journal article" date="2019" name="Int. J. Syst. Evol. Microbiol.">
        <title>The Global Catalogue of Microorganisms (GCM) 10K type strain sequencing project: providing services to taxonomists for standard genome sequencing and annotation.</title>
        <authorList>
            <consortium name="The Broad Institute Genomics Platform"/>
            <consortium name="The Broad Institute Genome Sequencing Center for Infectious Disease"/>
            <person name="Wu L."/>
            <person name="Ma J."/>
        </authorList>
    </citation>
    <scope>NUCLEOTIDE SEQUENCE [LARGE SCALE GENOMIC DNA]</scope>
    <source>
        <strain evidence="3">JCM 10977</strain>
    </source>
</reference>
<dbReference type="PANTHER" id="PTHR43245:SF55">
    <property type="entry name" value="NAD(P)-BINDING DOMAIN-CONTAINING PROTEIN"/>
    <property type="match status" value="1"/>
</dbReference>
<dbReference type="InterPro" id="IPR036291">
    <property type="entry name" value="NAD(P)-bd_dom_sf"/>
</dbReference>
<proteinExistence type="predicted"/>
<keyword evidence="3" id="KW-1185">Reference proteome</keyword>
<evidence type="ECO:0000313" key="2">
    <source>
        <dbReference type="EMBL" id="GAA0929232.1"/>
    </source>
</evidence>
<protein>
    <recommendedName>
        <fullName evidence="1">Thioester reductase (TE) domain-containing protein</fullName>
    </recommendedName>
</protein>
<dbReference type="InterPro" id="IPR013120">
    <property type="entry name" value="FAR_NAD-bd"/>
</dbReference>
<evidence type="ECO:0000259" key="1">
    <source>
        <dbReference type="Pfam" id="PF07993"/>
    </source>
</evidence>
<feature type="domain" description="Thioester reductase (TE)" evidence="1">
    <location>
        <begin position="19"/>
        <end position="276"/>
    </location>
</feature>
<evidence type="ECO:0000313" key="3">
    <source>
        <dbReference type="Proteomes" id="UP001500542"/>
    </source>
</evidence>
<name>A0ABP4A0T0_9ACTN</name>
<dbReference type="InterPro" id="IPR050177">
    <property type="entry name" value="Lipid_A_modif_metabolic_enz"/>
</dbReference>
<dbReference type="Pfam" id="PF07993">
    <property type="entry name" value="NAD_binding_4"/>
    <property type="match status" value="1"/>
</dbReference>
<dbReference type="PANTHER" id="PTHR43245">
    <property type="entry name" value="BIFUNCTIONAL POLYMYXIN RESISTANCE PROTEIN ARNA"/>
    <property type="match status" value="1"/>
</dbReference>
<gene>
    <name evidence="2" type="ORF">GCM10009554_11430</name>
</gene>
<dbReference type="SUPFAM" id="SSF51735">
    <property type="entry name" value="NAD(P)-binding Rossmann-fold domains"/>
    <property type="match status" value="1"/>
</dbReference>
<comment type="caution">
    <text evidence="2">The sequence shown here is derived from an EMBL/GenBank/DDBJ whole genome shotgun (WGS) entry which is preliminary data.</text>
</comment>
<accession>A0ABP4A0T0</accession>
<sequence length="395" mass="43073">MAGAARSTTPPGRRQIVDGSTGFVGANLIHRLLANGNHVTALARQPPDAVRHQITTAAIADTDLASPQLGTTSIATTGSELVSQAAPANLPGLEVLDWSLDRPDLGLAQAALEELFAEPCDYWHLAAAITFRPGNHEELQQVNVDGTRTALAVFHKYAPAGSRFFQVSSAYSCGVVSDEVPEVWHPSAEPHEFRNYYEYTKREAELLYADTPGAVLRLGQIVGDSRTGRAATDYGLYDYIRAIHTITRRRPHESLRVVGDPTAELHLVPVDACVRWMTELANRDLSRLDQPIIHLVDSVSVTAAKVAEMISAHLPVDLRIAPQDEVAAAPLNQLERVLEARMTYTGKYISRSIKFRRDNLPALGIDDPPTVSDDVLDRLVGSYARSLQTPNGAPR</sequence>
<dbReference type="Proteomes" id="UP001500542">
    <property type="component" value="Unassembled WGS sequence"/>
</dbReference>
<dbReference type="EMBL" id="BAAAHK010000003">
    <property type="protein sequence ID" value="GAA0929232.1"/>
    <property type="molecule type" value="Genomic_DNA"/>
</dbReference>